<name>A0A6M3J1D0_9ZZZZ</name>
<accession>A0A6M3J1D0</accession>
<protein>
    <submittedName>
        <fullName evidence="1">Putative structural protein</fullName>
    </submittedName>
</protein>
<dbReference type="EMBL" id="MT142513">
    <property type="protein sequence ID" value="QJA83557.1"/>
    <property type="molecule type" value="Genomic_DNA"/>
</dbReference>
<reference evidence="1" key="1">
    <citation type="submission" date="2020-03" db="EMBL/GenBank/DDBJ databases">
        <title>The deep terrestrial virosphere.</title>
        <authorList>
            <person name="Holmfeldt K."/>
            <person name="Nilsson E."/>
            <person name="Simone D."/>
            <person name="Lopez-Fernandez M."/>
            <person name="Wu X."/>
            <person name="de Brujin I."/>
            <person name="Lundin D."/>
            <person name="Andersson A."/>
            <person name="Bertilsson S."/>
            <person name="Dopson M."/>
        </authorList>
    </citation>
    <scope>NUCLEOTIDE SEQUENCE</scope>
    <source>
        <strain evidence="2">MM415A00274</strain>
        <strain evidence="1">MM415B00593</strain>
    </source>
</reference>
<dbReference type="EMBL" id="MT141503">
    <property type="protein sequence ID" value="QJA63689.1"/>
    <property type="molecule type" value="Genomic_DNA"/>
</dbReference>
<gene>
    <name evidence="2" type="ORF">MM415A00274_0014</name>
    <name evidence="1" type="ORF">MM415B00593_0016</name>
</gene>
<sequence length="137" mass="14998">MAGGNLIQVQVIEDGDRNTVIKWLLIGDNKAGDETDTIVFDASEYKTASLDNKLYKIQFMTDGVSAILNWHADTNIPLFSLPGNQAGSMSFYDFMGIVNNTGSGKTGDILITTNNLNDGDSIVLILYVKERSVPLHR</sequence>
<evidence type="ECO:0000313" key="1">
    <source>
        <dbReference type="EMBL" id="QJA63689.1"/>
    </source>
</evidence>
<organism evidence="1">
    <name type="scientific">viral metagenome</name>
    <dbReference type="NCBI Taxonomy" id="1070528"/>
    <lineage>
        <taxon>unclassified sequences</taxon>
        <taxon>metagenomes</taxon>
        <taxon>organismal metagenomes</taxon>
    </lineage>
</organism>
<proteinExistence type="predicted"/>
<dbReference type="AlphaFoldDB" id="A0A6M3J1D0"/>
<evidence type="ECO:0000313" key="2">
    <source>
        <dbReference type="EMBL" id="QJA83557.1"/>
    </source>
</evidence>